<dbReference type="EnsemblPlants" id="Pp3c7_14760V3.1">
    <property type="protein sequence ID" value="PAC:32925318.CDS.1"/>
    <property type="gene ID" value="Pp3c7_14760"/>
</dbReference>
<evidence type="ECO:0000313" key="2">
    <source>
        <dbReference type="EnsemblPlants" id="PAC:32925318.CDS.1"/>
    </source>
</evidence>
<gene>
    <name evidence="1" type="ORF">PHYPA_010397</name>
</gene>
<proteinExistence type="predicted"/>
<dbReference type="EMBL" id="ABEU02000007">
    <property type="protein sequence ID" value="PNR51211.1"/>
    <property type="molecule type" value="Genomic_DNA"/>
</dbReference>
<protein>
    <submittedName>
        <fullName evidence="1 2">Uncharacterized protein</fullName>
    </submittedName>
</protein>
<accession>A0A2K1KBR2</accession>
<dbReference type="InParanoid" id="A0A2K1KBR2"/>
<reference evidence="1 3" key="1">
    <citation type="journal article" date="2008" name="Science">
        <title>The Physcomitrella genome reveals evolutionary insights into the conquest of land by plants.</title>
        <authorList>
            <person name="Rensing S."/>
            <person name="Lang D."/>
            <person name="Zimmer A."/>
            <person name="Terry A."/>
            <person name="Salamov A."/>
            <person name="Shapiro H."/>
            <person name="Nishiyama T."/>
            <person name="Perroud P.-F."/>
            <person name="Lindquist E."/>
            <person name="Kamisugi Y."/>
            <person name="Tanahashi T."/>
            <person name="Sakakibara K."/>
            <person name="Fujita T."/>
            <person name="Oishi K."/>
            <person name="Shin-I T."/>
            <person name="Kuroki Y."/>
            <person name="Toyoda A."/>
            <person name="Suzuki Y."/>
            <person name="Hashimoto A."/>
            <person name="Yamaguchi K."/>
            <person name="Sugano A."/>
            <person name="Kohara Y."/>
            <person name="Fujiyama A."/>
            <person name="Anterola A."/>
            <person name="Aoki S."/>
            <person name="Ashton N."/>
            <person name="Barbazuk W.B."/>
            <person name="Barker E."/>
            <person name="Bennetzen J."/>
            <person name="Bezanilla M."/>
            <person name="Blankenship R."/>
            <person name="Cho S.H."/>
            <person name="Dutcher S."/>
            <person name="Estelle M."/>
            <person name="Fawcett J.A."/>
            <person name="Gundlach H."/>
            <person name="Hanada K."/>
            <person name="Heyl A."/>
            <person name="Hicks K.A."/>
            <person name="Hugh J."/>
            <person name="Lohr M."/>
            <person name="Mayer K."/>
            <person name="Melkozernov A."/>
            <person name="Murata T."/>
            <person name="Nelson D."/>
            <person name="Pils B."/>
            <person name="Prigge M."/>
            <person name="Reiss B."/>
            <person name="Renner T."/>
            <person name="Rombauts S."/>
            <person name="Rushton P."/>
            <person name="Sanderfoot A."/>
            <person name="Schween G."/>
            <person name="Shiu S.-H."/>
            <person name="Stueber K."/>
            <person name="Theodoulou F.L."/>
            <person name="Tu H."/>
            <person name="Van de Peer Y."/>
            <person name="Verrier P.J."/>
            <person name="Waters E."/>
            <person name="Wood A."/>
            <person name="Yang L."/>
            <person name="Cove D."/>
            <person name="Cuming A."/>
            <person name="Hasebe M."/>
            <person name="Lucas S."/>
            <person name="Mishler D.B."/>
            <person name="Reski R."/>
            <person name="Grigoriev I."/>
            <person name="Quatrano R.S."/>
            <person name="Boore J.L."/>
        </authorList>
    </citation>
    <scope>NUCLEOTIDE SEQUENCE [LARGE SCALE GENOMIC DNA]</scope>
    <source>
        <strain evidence="2 3">cv. Gransden 2004</strain>
    </source>
</reference>
<dbReference type="EnsemblPlants" id="Pp3c7_14760V3.2">
    <property type="protein sequence ID" value="PAC:32925319.CDS.1"/>
    <property type="gene ID" value="Pp3c7_14760"/>
</dbReference>
<keyword evidence="3" id="KW-1185">Reference proteome</keyword>
<evidence type="ECO:0000313" key="3">
    <source>
        <dbReference type="Proteomes" id="UP000006727"/>
    </source>
</evidence>
<name>A0A2K1KBR2_PHYPA</name>
<organism evidence="1">
    <name type="scientific">Physcomitrium patens</name>
    <name type="common">Spreading-leaved earth moss</name>
    <name type="synonym">Physcomitrella patens</name>
    <dbReference type="NCBI Taxonomy" id="3218"/>
    <lineage>
        <taxon>Eukaryota</taxon>
        <taxon>Viridiplantae</taxon>
        <taxon>Streptophyta</taxon>
        <taxon>Embryophyta</taxon>
        <taxon>Bryophyta</taxon>
        <taxon>Bryophytina</taxon>
        <taxon>Bryopsida</taxon>
        <taxon>Funariidae</taxon>
        <taxon>Funariales</taxon>
        <taxon>Funariaceae</taxon>
        <taxon>Physcomitrium</taxon>
    </lineage>
</organism>
<reference evidence="2" key="3">
    <citation type="submission" date="2020-12" db="UniProtKB">
        <authorList>
            <consortium name="EnsemblPlants"/>
        </authorList>
    </citation>
    <scope>IDENTIFICATION</scope>
</reference>
<dbReference type="Proteomes" id="UP000006727">
    <property type="component" value="Chromosome 7"/>
</dbReference>
<evidence type="ECO:0000313" key="1">
    <source>
        <dbReference type="EMBL" id="PNR51211.1"/>
    </source>
</evidence>
<dbReference type="AlphaFoldDB" id="A0A2K1KBR2"/>
<dbReference type="Gramene" id="Pp3c7_14760V3.1">
    <property type="protein sequence ID" value="PAC:32925318.CDS.1"/>
    <property type="gene ID" value="Pp3c7_14760"/>
</dbReference>
<reference evidence="1 3" key="2">
    <citation type="journal article" date="2018" name="Plant J.">
        <title>The Physcomitrella patens chromosome-scale assembly reveals moss genome structure and evolution.</title>
        <authorList>
            <person name="Lang D."/>
            <person name="Ullrich K.K."/>
            <person name="Murat F."/>
            <person name="Fuchs J."/>
            <person name="Jenkins J."/>
            <person name="Haas F.B."/>
            <person name="Piednoel M."/>
            <person name="Gundlach H."/>
            <person name="Van Bel M."/>
            <person name="Meyberg R."/>
            <person name="Vives C."/>
            <person name="Morata J."/>
            <person name="Symeonidi A."/>
            <person name="Hiss M."/>
            <person name="Muchero W."/>
            <person name="Kamisugi Y."/>
            <person name="Saleh O."/>
            <person name="Blanc G."/>
            <person name="Decker E.L."/>
            <person name="van Gessel N."/>
            <person name="Grimwood J."/>
            <person name="Hayes R.D."/>
            <person name="Graham S.W."/>
            <person name="Gunter L.E."/>
            <person name="McDaniel S.F."/>
            <person name="Hoernstein S.N.W."/>
            <person name="Larsson A."/>
            <person name="Li F.W."/>
            <person name="Perroud P.F."/>
            <person name="Phillips J."/>
            <person name="Ranjan P."/>
            <person name="Rokshar D.S."/>
            <person name="Rothfels C.J."/>
            <person name="Schneider L."/>
            <person name="Shu S."/>
            <person name="Stevenson D.W."/>
            <person name="Thummler F."/>
            <person name="Tillich M."/>
            <person name="Villarreal Aguilar J.C."/>
            <person name="Widiez T."/>
            <person name="Wong G.K."/>
            <person name="Wymore A."/>
            <person name="Zhang Y."/>
            <person name="Zimmer A.D."/>
            <person name="Quatrano R.S."/>
            <person name="Mayer K.F.X."/>
            <person name="Goodstein D."/>
            <person name="Casacuberta J.M."/>
            <person name="Vandepoele K."/>
            <person name="Reski R."/>
            <person name="Cuming A.C."/>
            <person name="Tuskan G.A."/>
            <person name="Maumus F."/>
            <person name="Salse J."/>
            <person name="Schmutz J."/>
            <person name="Rensing S.A."/>
        </authorList>
    </citation>
    <scope>NUCLEOTIDE SEQUENCE [LARGE SCALE GENOMIC DNA]</scope>
    <source>
        <strain evidence="2 3">cv. Gransden 2004</strain>
    </source>
</reference>
<sequence>MGTHPADKTSQLRSSNRKFTIYNYSTVSLNISVQKQLVKICHPVCKLTPTQVMLS</sequence>
<dbReference type="Gramene" id="Pp3c7_14760V3.2">
    <property type="protein sequence ID" value="PAC:32925319.CDS.1"/>
    <property type="gene ID" value="Pp3c7_14760"/>
</dbReference>